<evidence type="ECO:0000256" key="1">
    <source>
        <dbReference type="SAM" id="SignalP"/>
    </source>
</evidence>
<dbReference type="EMBL" id="LMWX01000013">
    <property type="protein sequence ID" value="KUN87744.1"/>
    <property type="molecule type" value="Genomic_DNA"/>
</dbReference>
<evidence type="ECO:0000313" key="2">
    <source>
        <dbReference type="EMBL" id="KUN87744.1"/>
    </source>
</evidence>
<name>A0A101T8M2_9ACTN</name>
<keyword evidence="1" id="KW-0732">Signal</keyword>
<proteinExistence type="predicted"/>
<keyword evidence="3" id="KW-1185">Reference proteome</keyword>
<comment type="caution">
    <text evidence="2">The sequence shown here is derived from an EMBL/GenBank/DDBJ whole genome shotgun (WGS) entry which is preliminary data.</text>
</comment>
<protein>
    <recommendedName>
        <fullName evidence="4">Secreted protein</fullName>
    </recommendedName>
</protein>
<dbReference type="STRING" id="285568.AQJ66_08880"/>
<gene>
    <name evidence="2" type="ORF">AQJ66_08880</name>
</gene>
<evidence type="ECO:0000313" key="3">
    <source>
        <dbReference type="Proteomes" id="UP000053024"/>
    </source>
</evidence>
<dbReference type="Proteomes" id="UP000053024">
    <property type="component" value="Unassembled WGS sequence"/>
</dbReference>
<reference evidence="2 3" key="1">
    <citation type="submission" date="2015-10" db="EMBL/GenBank/DDBJ databases">
        <title>Draft genome sequence of Streptomyces bungoensis DSM 41781, type strain for the species Streptomyces bungoensis.</title>
        <authorList>
            <person name="Ruckert C."/>
            <person name="Winkler A."/>
            <person name="Kalinowski J."/>
            <person name="Kampfer P."/>
            <person name="Glaeser S."/>
        </authorList>
    </citation>
    <scope>NUCLEOTIDE SEQUENCE [LARGE SCALE GENOMIC DNA]</scope>
    <source>
        <strain evidence="2 3">DSM 41781</strain>
    </source>
</reference>
<evidence type="ECO:0008006" key="4">
    <source>
        <dbReference type="Google" id="ProtNLM"/>
    </source>
</evidence>
<sequence length="85" mass="8215">MRKLHKAAVAAAFIGCFGFIGSGTAAAEGAEGMHGGGGGCRSHDLNIAVLDQIDIGGGLAGNLLNDEGSPGGQWGRVGSECGGGC</sequence>
<feature type="signal peptide" evidence="1">
    <location>
        <begin position="1"/>
        <end position="27"/>
    </location>
</feature>
<organism evidence="2 3">
    <name type="scientific">Streptomyces bungoensis</name>
    <dbReference type="NCBI Taxonomy" id="285568"/>
    <lineage>
        <taxon>Bacteria</taxon>
        <taxon>Bacillati</taxon>
        <taxon>Actinomycetota</taxon>
        <taxon>Actinomycetes</taxon>
        <taxon>Kitasatosporales</taxon>
        <taxon>Streptomycetaceae</taxon>
        <taxon>Streptomyces</taxon>
    </lineage>
</organism>
<feature type="chain" id="PRO_5007107040" description="Secreted protein" evidence="1">
    <location>
        <begin position="28"/>
        <end position="85"/>
    </location>
</feature>
<dbReference type="AlphaFoldDB" id="A0A101T8M2"/>
<dbReference type="OrthoDB" id="4253553at2"/>
<accession>A0A101T8M2</accession>
<dbReference type="RefSeq" id="WP_061918870.1">
    <property type="nucleotide sequence ID" value="NZ_KQ948853.1"/>
</dbReference>